<reference evidence="2" key="1">
    <citation type="submission" date="2018-10" db="EMBL/GenBank/DDBJ databases">
        <authorList>
            <person name="Aoki K."/>
        </authorList>
    </citation>
    <scope>NUCLEOTIDE SEQUENCE</scope>
</reference>
<evidence type="ECO:0000313" key="2">
    <source>
        <dbReference type="EMBL" id="VAY87708.1"/>
    </source>
</evidence>
<sequence length="383" mass="40685">MNKFVSSILIISSLLLFTACGSIGDSVSTSGGGSTGAGGSNPTGGGSTGAGGSNPTGGGSTTPTNQNYAPTIDKTLPNISLIENSGTTPYDINISDVDGDELNLSIESNDTTILTVDKNFINPLQQADYQNQTLDFNLTTVPNALGIVRITITVDDGDKNSIKFFDINVTVDPNIFQSGDRWKGLVYNTVISPHTGKIWLDRNLGASKVCTGLDEEACYGNFYQWGRSKDGHEQSDSSIIYTQATSTSNVGHGNYIAGSDDWANTDSNGSIRNANWSKTDGTSICPIGYRVPTIDEIRAETIGLIGANSVTNQQKAFNSFLKLPSLGYRFSRDGTINIRGAYGGLWSSSVAGTYSSYLDFDTSNAKWGNSKRAGGFPVRCIKN</sequence>
<dbReference type="AlphaFoldDB" id="A0A3B1E6C4"/>
<dbReference type="EMBL" id="UOYO01000027">
    <property type="protein sequence ID" value="VAY87708.1"/>
    <property type="molecule type" value="Genomic_DNA"/>
</dbReference>
<accession>A0A3B1E6C4</accession>
<feature type="compositionally biased region" description="Gly residues" evidence="1">
    <location>
        <begin position="30"/>
        <end position="60"/>
    </location>
</feature>
<organism evidence="2">
    <name type="scientific">hydrothermal vent metagenome</name>
    <dbReference type="NCBI Taxonomy" id="652676"/>
    <lineage>
        <taxon>unclassified sequences</taxon>
        <taxon>metagenomes</taxon>
        <taxon>ecological metagenomes</taxon>
    </lineage>
</organism>
<dbReference type="Gene3D" id="2.60.40.10">
    <property type="entry name" value="Immunoglobulins"/>
    <property type="match status" value="1"/>
</dbReference>
<dbReference type="InterPro" id="IPR013783">
    <property type="entry name" value="Ig-like_fold"/>
</dbReference>
<feature type="region of interest" description="Disordered" evidence="1">
    <location>
        <begin position="28"/>
        <end position="70"/>
    </location>
</feature>
<gene>
    <name evidence="2" type="ORF">MNB_ARC-1_336</name>
</gene>
<proteinExistence type="predicted"/>
<evidence type="ECO:0000256" key="1">
    <source>
        <dbReference type="SAM" id="MobiDB-lite"/>
    </source>
</evidence>
<name>A0A3B1E6C4_9ZZZZ</name>
<dbReference type="PROSITE" id="PS51257">
    <property type="entry name" value="PROKAR_LIPOPROTEIN"/>
    <property type="match status" value="1"/>
</dbReference>
<protein>
    <submittedName>
        <fullName evidence="2">Uncharacterized protein</fullName>
    </submittedName>
</protein>